<accession>A0ABR4N0I9</accession>
<dbReference type="PANTHER" id="PTHR46586:SF3">
    <property type="entry name" value="ANKYRIN REPEAT-CONTAINING PROTEIN"/>
    <property type="match status" value="1"/>
</dbReference>
<evidence type="ECO:0008006" key="3">
    <source>
        <dbReference type="Google" id="ProtNLM"/>
    </source>
</evidence>
<dbReference type="InterPro" id="IPR036770">
    <property type="entry name" value="Ankyrin_rpt-contain_sf"/>
</dbReference>
<evidence type="ECO:0000313" key="1">
    <source>
        <dbReference type="EMBL" id="KAL2913019.1"/>
    </source>
</evidence>
<protein>
    <recommendedName>
        <fullName evidence="3">Ankyrin repeat protein</fullName>
    </recommendedName>
</protein>
<gene>
    <name evidence="1" type="ORF">HK105_207474</name>
</gene>
<name>A0ABR4N0I9_9FUNG</name>
<dbReference type="PANTHER" id="PTHR46586">
    <property type="entry name" value="ANKYRIN REPEAT-CONTAINING PROTEIN"/>
    <property type="match status" value="1"/>
</dbReference>
<evidence type="ECO:0000313" key="2">
    <source>
        <dbReference type="Proteomes" id="UP001527925"/>
    </source>
</evidence>
<organism evidence="1 2">
    <name type="scientific">Polyrhizophydium stewartii</name>
    <dbReference type="NCBI Taxonomy" id="2732419"/>
    <lineage>
        <taxon>Eukaryota</taxon>
        <taxon>Fungi</taxon>
        <taxon>Fungi incertae sedis</taxon>
        <taxon>Chytridiomycota</taxon>
        <taxon>Chytridiomycota incertae sedis</taxon>
        <taxon>Chytridiomycetes</taxon>
        <taxon>Rhizophydiales</taxon>
        <taxon>Rhizophydiales incertae sedis</taxon>
        <taxon>Polyrhizophydium</taxon>
    </lineage>
</organism>
<keyword evidence="2" id="KW-1185">Reference proteome</keyword>
<comment type="caution">
    <text evidence="1">The sequence shown here is derived from an EMBL/GenBank/DDBJ whole genome shotgun (WGS) entry which is preliminary data.</text>
</comment>
<dbReference type="InterPro" id="IPR002110">
    <property type="entry name" value="Ankyrin_rpt"/>
</dbReference>
<dbReference type="Pfam" id="PF13637">
    <property type="entry name" value="Ank_4"/>
    <property type="match status" value="1"/>
</dbReference>
<dbReference type="Proteomes" id="UP001527925">
    <property type="component" value="Unassembled WGS sequence"/>
</dbReference>
<reference evidence="1 2" key="1">
    <citation type="submission" date="2023-09" db="EMBL/GenBank/DDBJ databases">
        <title>Pangenome analysis of Batrachochytrium dendrobatidis and related Chytrids.</title>
        <authorList>
            <person name="Yacoub M.N."/>
            <person name="Stajich J.E."/>
            <person name="James T.Y."/>
        </authorList>
    </citation>
    <scope>NUCLEOTIDE SEQUENCE [LARGE SCALE GENOMIC DNA]</scope>
    <source>
        <strain evidence="1 2">JEL0888</strain>
    </source>
</reference>
<dbReference type="EMBL" id="JADGIZ020000053">
    <property type="protein sequence ID" value="KAL2913019.1"/>
    <property type="molecule type" value="Genomic_DNA"/>
</dbReference>
<sequence length="354" mass="39210">MHAAGDDPLPLGASHWDRLPRELRIAVAAAAGPLTVWAVGLSPTPESQRRLEAFLREVWADALEQAWPGPLETLPYVALPMRAYWPIRSRELFERVKALGPRHSEGLRHAAARQRWDDELDFGRPAELASLAAEAGALALLAELVDERQAVEPLALHAELAARSGHLAVVRFLHERMPGGSWTWRVMDRSVRSGSLELVAWLHTNRPEGCTAEAMDWAAMLGHLHIIQWLSANRTEGCTTNAMDWAAEWNHLHVVEWLHHNRAEGCTRMAMTMAAAQGHLRMVKFLHGHRTEGCGAAALPIACDRGHADVVAWLLANVDKDWDLDLAFKSAANDDIARAVAEVAERRGISLQPK</sequence>
<proteinExistence type="predicted"/>
<dbReference type="SUPFAM" id="SSF48403">
    <property type="entry name" value="Ankyrin repeat"/>
    <property type="match status" value="1"/>
</dbReference>
<dbReference type="InterPro" id="IPR052050">
    <property type="entry name" value="SecEffector_AnkRepeat"/>
</dbReference>
<dbReference type="Gene3D" id="1.25.40.20">
    <property type="entry name" value="Ankyrin repeat-containing domain"/>
    <property type="match status" value="2"/>
</dbReference>